<dbReference type="CDD" id="cd07814">
    <property type="entry name" value="SRPBCC_CalC_Aha1-like"/>
    <property type="match status" value="1"/>
</dbReference>
<dbReference type="InterPro" id="IPR013538">
    <property type="entry name" value="ASHA1/2-like_C"/>
</dbReference>
<accession>A0ABT1ZIK9</accession>
<evidence type="ECO:0000256" key="1">
    <source>
        <dbReference type="ARBA" id="ARBA00006817"/>
    </source>
</evidence>
<comment type="caution">
    <text evidence="3">The sequence shown here is derived from an EMBL/GenBank/DDBJ whole genome shotgun (WGS) entry which is preliminary data.</text>
</comment>
<evidence type="ECO:0000313" key="3">
    <source>
        <dbReference type="EMBL" id="MCS0500538.1"/>
    </source>
</evidence>
<sequence length="157" mass="17211">MTTIPEVPATTDTDVHISRAFDAPRPLVWRFFMEPALLAQWFGPASVTVDPESVVIDPRTDGRWHLDMVDAASGDRFPLRATLTSVIEPEYLEGRIDGEQFGPEGGVTLRIWFHDHGEKTRVTLHQGPFAPEARAATASGWGESFEKIDALLAAGAA</sequence>
<gene>
    <name evidence="3" type="ORF">NUH29_13370</name>
</gene>
<name>A0ABT1ZIK9_9MICO</name>
<dbReference type="SUPFAM" id="SSF55961">
    <property type="entry name" value="Bet v1-like"/>
    <property type="match status" value="1"/>
</dbReference>
<comment type="similarity">
    <text evidence="1">Belongs to the AHA1 family.</text>
</comment>
<proteinExistence type="inferred from homology"/>
<feature type="domain" description="Activator of Hsp90 ATPase homologue 1/2-like C-terminal" evidence="2">
    <location>
        <begin position="22"/>
        <end position="152"/>
    </location>
</feature>
<dbReference type="Gene3D" id="3.30.530.20">
    <property type="match status" value="1"/>
</dbReference>
<dbReference type="EMBL" id="JANTHX010000008">
    <property type="protein sequence ID" value="MCS0500538.1"/>
    <property type="molecule type" value="Genomic_DNA"/>
</dbReference>
<reference evidence="3 4" key="1">
    <citation type="submission" date="2022-08" db="EMBL/GenBank/DDBJ databases">
        <authorList>
            <person name="Li F."/>
        </authorList>
    </citation>
    <scope>NUCLEOTIDE SEQUENCE [LARGE SCALE GENOMIC DNA]</scope>
    <source>
        <strain evidence="3 4">10F1B-8-1</strain>
    </source>
</reference>
<evidence type="ECO:0000259" key="2">
    <source>
        <dbReference type="Pfam" id="PF08327"/>
    </source>
</evidence>
<dbReference type="RefSeq" id="WP_258799716.1">
    <property type="nucleotide sequence ID" value="NZ_JANTHX010000008.1"/>
</dbReference>
<keyword evidence="4" id="KW-1185">Reference proteome</keyword>
<dbReference type="Pfam" id="PF08327">
    <property type="entry name" value="AHSA1"/>
    <property type="match status" value="1"/>
</dbReference>
<evidence type="ECO:0000313" key="4">
    <source>
        <dbReference type="Proteomes" id="UP001205337"/>
    </source>
</evidence>
<organism evidence="3 4">
    <name type="scientific">Protaetiibacter mangrovi</name>
    <dbReference type="NCBI Taxonomy" id="2970926"/>
    <lineage>
        <taxon>Bacteria</taxon>
        <taxon>Bacillati</taxon>
        <taxon>Actinomycetota</taxon>
        <taxon>Actinomycetes</taxon>
        <taxon>Micrococcales</taxon>
        <taxon>Microbacteriaceae</taxon>
        <taxon>Protaetiibacter</taxon>
    </lineage>
</organism>
<protein>
    <submittedName>
        <fullName evidence="3">SRPBCC domain-containing protein</fullName>
    </submittedName>
</protein>
<dbReference type="InterPro" id="IPR023393">
    <property type="entry name" value="START-like_dom_sf"/>
</dbReference>
<dbReference type="Proteomes" id="UP001205337">
    <property type="component" value="Unassembled WGS sequence"/>
</dbReference>